<evidence type="ECO:0000313" key="5">
    <source>
        <dbReference type="EMBL" id="GEO81253.1"/>
    </source>
</evidence>
<dbReference type="PROSITE" id="PS51832">
    <property type="entry name" value="HD_GYP"/>
    <property type="match status" value="1"/>
</dbReference>
<feature type="domain" description="Response regulatory" evidence="2">
    <location>
        <begin position="2"/>
        <end position="120"/>
    </location>
</feature>
<keyword evidence="6" id="KW-1185">Reference proteome</keyword>
<dbReference type="PANTHER" id="PTHR45228">
    <property type="entry name" value="CYCLIC DI-GMP PHOSPHODIESTERASE TM_0186-RELATED"/>
    <property type="match status" value="1"/>
</dbReference>
<dbReference type="Pfam" id="PF13487">
    <property type="entry name" value="HD_5"/>
    <property type="match status" value="1"/>
</dbReference>
<dbReference type="SMART" id="SM00448">
    <property type="entry name" value="REC"/>
    <property type="match status" value="1"/>
</dbReference>
<dbReference type="PROSITE" id="PS50110">
    <property type="entry name" value="RESPONSE_REGULATORY"/>
    <property type="match status" value="1"/>
</dbReference>
<evidence type="ECO:0000259" key="4">
    <source>
        <dbReference type="PROSITE" id="PS51832"/>
    </source>
</evidence>
<proteinExistence type="predicted"/>
<dbReference type="OrthoDB" id="9176789at2"/>
<dbReference type="Pfam" id="PF00072">
    <property type="entry name" value="Response_reg"/>
    <property type="match status" value="1"/>
</dbReference>
<dbReference type="InterPro" id="IPR052020">
    <property type="entry name" value="Cyclic_di-GMP/3'3'-cGAMP_PDE"/>
</dbReference>
<organism evidence="5 6">
    <name type="scientific">Pararhodospirillum oryzae</name>
    <dbReference type="NCBI Taxonomy" id="478448"/>
    <lineage>
        <taxon>Bacteria</taxon>
        <taxon>Pseudomonadati</taxon>
        <taxon>Pseudomonadota</taxon>
        <taxon>Alphaproteobacteria</taxon>
        <taxon>Rhodospirillales</taxon>
        <taxon>Rhodospirillaceae</taxon>
        <taxon>Pararhodospirillum</taxon>
    </lineage>
</organism>
<evidence type="ECO:0000259" key="3">
    <source>
        <dbReference type="PROSITE" id="PS51831"/>
    </source>
</evidence>
<feature type="modified residue" description="4-aspartylphosphate" evidence="1">
    <location>
        <position position="53"/>
    </location>
</feature>
<dbReference type="InterPro" id="IPR037522">
    <property type="entry name" value="HD_GYP_dom"/>
</dbReference>
<dbReference type="SMART" id="SM00471">
    <property type="entry name" value="HDc"/>
    <property type="match status" value="1"/>
</dbReference>
<dbReference type="InterPro" id="IPR003607">
    <property type="entry name" value="HD/PDEase_dom"/>
</dbReference>
<dbReference type="Gene3D" id="3.40.50.2300">
    <property type="match status" value="1"/>
</dbReference>
<dbReference type="AlphaFoldDB" id="A0A512H719"/>
<name>A0A512H719_9PROT</name>
<dbReference type="SUPFAM" id="SSF52172">
    <property type="entry name" value="CheY-like"/>
    <property type="match status" value="1"/>
</dbReference>
<accession>A0A512H719</accession>
<dbReference type="EMBL" id="BJZO01000031">
    <property type="protein sequence ID" value="GEO81253.1"/>
    <property type="molecule type" value="Genomic_DNA"/>
</dbReference>
<dbReference type="Gene3D" id="1.10.3210.10">
    <property type="entry name" value="Hypothetical protein af1432"/>
    <property type="match status" value="1"/>
</dbReference>
<dbReference type="CDD" id="cd00077">
    <property type="entry name" value="HDc"/>
    <property type="match status" value="1"/>
</dbReference>
<evidence type="ECO:0000259" key="2">
    <source>
        <dbReference type="PROSITE" id="PS50110"/>
    </source>
</evidence>
<dbReference type="PROSITE" id="PS51831">
    <property type="entry name" value="HD"/>
    <property type="match status" value="1"/>
</dbReference>
<protein>
    <submittedName>
        <fullName evidence="5">Two-component system response regulator</fullName>
    </submittedName>
</protein>
<dbReference type="SUPFAM" id="SSF109604">
    <property type="entry name" value="HD-domain/PDEase-like"/>
    <property type="match status" value="1"/>
</dbReference>
<keyword evidence="1" id="KW-0597">Phosphoprotein</keyword>
<evidence type="ECO:0000256" key="1">
    <source>
        <dbReference type="PROSITE-ProRule" id="PRU00169"/>
    </source>
</evidence>
<dbReference type="InterPro" id="IPR006674">
    <property type="entry name" value="HD_domain"/>
</dbReference>
<dbReference type="InterPro" id="IPR011006">
    <property type="entry name" value="CheY-like_superfamily"/>
</dbReference>
<dbReference type="PANTHER" id="PTHR45228:SF1">
    <property type="entry name" value="CYCLIC DI-GMP PHOSPHODIESTERASE TM_0186"/>
    <property type="match status" value="1"/>
</dbReference>
<comment type="caution">
    <text evidence="5">The sequence shown here is derived from an EMBL/GenBank/DDBJ whole genome shotgun (WGS) entry which is preliminary data.</text>
</comment>
<gene>
    <name evidence="5" type="ORF">ROR02_13840</name>
</gene>
<evidence type="ECO:0000313" key="6">
    <source>
        <dbReference type="Proteomes" id="UP000321567"/>
    </source>
</evidence>
<dbReference type="GO" id="GO:0000160">
    <property type="term" value="P:phosphorelay signal transduction system"/>
    <property type="evidence" value="ECO:0007669"/>
    <property type="project" value="InterPro"/>
</dbReference>
<dbReference type="InterPro" id="IPR001789">
    <property type="entry name" value="Sig_transdc_resp-reg_receiver"/>
</dbReference>
<dbReference type="Proteomes" id="UP000321567">
    <property type="component" value="Unassembled WGS sequence"/>
</dbReference>
<dbReference type="RefSeq" id="WP_147163293.1">
    <property type="nucleotide sequence ID" value="NZ_BJZO01000031.1"/>
</dbReference>
<feature type="domain" description="HD-GYP" evidence="4">
    <location>
        <begin position="147"/>
        <end position="344"/>
    </location>
</feature>
<feature type="domain" description="HD" evidence="3">
    <location>
        <begin position="169"/>
        <end position="293"/>
    </location>
</feature>
<dbReference type="GO" id="GO:0008081">
    <property type="term" value="F:phosphoric diester hydrolase activity"/>
    <property type="evidence" value="ECO:0007669"/>
    <property type="project" value="UniProtKB-ARBA"/>
</dbReference>
<sequence length="358" mass="39810">MDLLLLDDDETNLIIYKSIAQRTGQDLAIVCETDPLAAMARCERAMPDMIVLDYLMPGMDGLEFITRIRRRPEGHDIPLVMITAAGERSTRHKALECGATDFLAKPVDATEMRVRLNNLLALRRSHLRQIDWNHRLAQEVEAATRMISTREHELIIRLTKAAEFRDPETGGHILRMANYSHLIAQRLGLPADACNLILRAAPMHDVGKLGVPDAILLKPGRLTPDEFQVMKSHAAMGFSILGGSDSDLIRLGAEIALTHHEKMDGTGYPNGLTGDTIPLAGRIVAVADVFDALTSERPYKRAWTVEQAQQFLREGCGTHFDPTCVAAFLKAWDEVEMIRARFADEEPLPSCDLLQTLS</sequence>
<reference evidence="5 6" key="1">
    <citation type="submission" date="2019-07" db="EMBL/GenBank/DDBJ databases">
        <title>Whole genome shotgun sequence of Rhodospirillum oryzae NBRC 107573.</title>
        <authorList>
            <person name="Hosoyama A."/>
            <person name="Uohara A."/>
            <person name="Ohji S."/>
            <person name="Ichikawa N."/>
        </authorList>
    </citation>
    <scope>NUCLEOTIDE SEQUENCE [LARGE SCALE GENOMIC DNA]</scope>
    <source>
        <strain evidence="5 6">NBRC 107573</strain>
    </source>
</reference>